<dbReference type="Gene3D" id="3.30.70.100">
    <property type="match status" value="2"/>
</dbReference>
<dbReference type="AlphaFoldDB" id="A0AAI9EAE3"/>
<proteinExistence type="predicted"/>
<name>A0AAI9EAE3_9PEZI</name>
<keyword evidence="2" id="KW-1185">Reference proteome</keyword>
<evidence type="ECO:0000313" key="2">
    <source>
        <dbReference type="Proteomes" id="UP001296104"/>
    </source>
</evidence>
<accession>A0AAI9EAE3</accession>
<reference evidence="1" key="1">
    <citation type="submission" date="2023-11" db="EMBL/GenBank/DDBJ databases">
        <authorList>
            <person name="Alioto T."/>
            <person name="Alioto T."/>
            <person name="Gomez Garrido J."/>
        </authorList>
    </citation>
    <scope>NUCLEOTIDE SEQUENCE</scope>
</reference>
<protein>
    <recommendedName>
        <fullName evidence="3">ABM domain-containing protein</fullName>
    </recommendedName>
</protein>
<organism evidence="1 2">
    <name type="scientific">Lecanosticta acicola</name>
    <dbReference type="NCBI Taxonomy" id="111012"/>
    <lineage>
        <taxon>Eukaryota</taxon>
        <taxon>Fungi</taxon>
        <taxon>Dikarya</taxon>
        <taxon>Ascomycota</taxon>
        <taxon>Pezizomycotina</taxon>
        <taxon>Dothideomycetes</taxon>
        <taxon>Dothideomycetidae</taxon>
        <taxon>Mycosphaerellales</taxon>
        <taxon>Mycosphaerellaceae</taxon>
        <taxon>Lecanosticta</taxon>
    </lineage>
</organism>
<evidence type="ECO:0008006" key="3">
    <source>
        <dbReference type="Google" id="ProtNLM"/>
    </source>
</evidence>
<comment type="caution">
    <text evidence="1">The sequence shown here is derived from an EMBL/GenBank/DDBJ whole genome shotgun (WGS) entry which is preliminary data.</text>
</comment>
<evidence type="ECO:0000313" key="1">
    <source>
        <dbReference type="EMBL" id="CAK4000932.1"/>
    </source>
</evidence>
<sequence>MPTTEVISCALVSGSKPGDPDNEAAKVLKEVGDTLSNQNGLQQAQFGMQIEKENMLQMFMDWDSIASHHAFEKTGAYKPFLQRFMTIVDGEPTICHVDFKPDGALPRALSAPVTEVATFYFAGEAPKDYLEKATRFLANNEGEKVDGYLGGAVGTTYEEIEREGVKGKGAVLVIGWSSVEAHMKFRETSTFKDNIQLLRQGAQKISMNHVPFMTFIKD</sequence>
<dbReference type="Proteomes" id="UP001296104">
    <property type="component" value="Unassembled WGS sequence"/>
</dbReference>
<gene>
    <name evidence="1" type="ORF">LECACI_7A004176</name>
</gene>
<dbReference type="SUPFAM" id="SSF54909">
    <property type="entry name" value="Dimeric alpha+beta barrel"/>
    <property type="match status" value="1"/>
</dbReference>
<dbReference type="InterPro" id="IPR011008">
    <property type="entry name" value="Dimeric_a/b-barrel"/>
</dbReference>
<dbReference type="EMBL" id="CAVMBE010000022">
    <property type="protein sequence ID" value="CAK4000932.1"/>
    <property type="molecule type" value="Genomic_DNA"/>
</dbReference>